<dbReference type="RefSeq" id="WP_038516749.1">
    <property type="nucleotide sequence ID" value="NZ_CP008953.1"/>
</dbReference>
<dbReference type="STRING" id="208439.AJAP_28140"/>
<evidence type="ECO:0008006" key="3">
    <source>
        <dbReference type="Google" id="ProtNLM"/>
    </source>
</evidence>
<dbReference type="HOGENOM" id="CLU_2059794_0_0_11"/>
<accession>A0A075V1C8</accession>
<name>A0A075V1C8_9PSEU</name>
<organism evidence="1 2">
    <name type="scientific">Amycolatopsis japonica</name>
    <dbReference type="NCBI Taxonomy" id="208439"/>
    <lineage>
        <taxon>Bacteria</taxon>
        <taxon>Bacillati</taxon>
        <taxon>Actinomycetota</taxon>
        <taxon>Actinomycetes</taxon>
        <taxon>Pseudonocardiales</taxon>
        <taxon>Pseudonocardiaceae</taxon>
        <taxon>Amycolatopsis</taxon>
        <taxon>Amycolatopsis japonica group</taxon>
    </lineage>
</organism>
<gene>
    <name evidence="1" type="ORF">AJAP_28140</name>
</gene>
<dbReference type="Pfam" id="PF17388">
    <property type="entry name" value="GP24_25"/>
    <property type="match status" value="1"/>
</dbReference>
<dbReference type="EMBL" id="CP008953">
    <property type="protein sequence ID" value="AIG78466.1"/>
    <property type="molecule type" value="Genomic_DNA"/>
</dbReference>
<dbReference type="InterPro" id="IPR020132">
    <property type="entry name" value="Gp24/Gp25"/>
</dbReference>
<dbReference type="AlphaFoldDB" id="A0A075V1C8"/>
<proteinExistence type="predicted"/>
<dbReference type="Proteomes" id="UP000028492">
    <property type="component" value="Chromosome"/>
</dbReference>
<reference evidence="1 2" key="1">
    <citation type="journal article" date="2014" name="J. Biotechnol.">
        <title>Complete genome sequence of the actinobacterium Amycolatopsis japonica MG417-CF17(T) (=DSM 44213T) producing (S,S)-N,N'-ethylenediaminedisuccinic acid.</title>
        <authorList>
            <person name="Stegmann E."/>
            <person name="Albersmeier A."/>
            <person name="Spohn M."/>
            <person name="Gert H."/>
            <person name="Weber T."/>
            <person name="Wohlleben W."/>
            <person name="Kalinowski J."/>
            <person name="Ruckert C."/>
        </authorList>
    </citation>
    <scope>NUCLEOTIDE SEQUENCE [LARGE SCALE GENOMIC DNA]</scope>
    <source>
        <strain evidence="2">MG417-CF17 (DSM 44213)</strain>
    </source>
</reference>
<protein>
    <recommendedName>
        <fullName evidence="3">Tail assembly chaperone</fullName>
    </recommendedName>
</protein>
<keyword evidence="2" id="KW-1185">Reference proteome</keyword>
<dbReference type="KEGG" id="aja:AJAP_28140"/>
<evidence type="ECO:0000313" key="2">
    <source>
        <dbReference type="Proteomes" id="UP000028492"/>
    </source>
</evidence>
<dbReference type="eggNOG" id="ENOG502ZTQ8">
    <property type="taxonomic scope" value="Bacteria"/>
</dbReference>
<evidence type="ECO:0000313" key="1">
    <source>
        <dbReference type="EMBL" id="AIG78466.1"/>
    </source>
</evidence>
<sequence>MTNTYSLDSLKADLDKEFAPLKLEVAGEELVLRNLMRVGEKDREAVLGALKAVEALNIDEENTSPEDISVLARHIETILVIVTANGKGQKLADAVNGDVALSMRIVELWVEATQPGEAENSPA</sequence>